<evidence type="ECO:0000256" key="1">
    <source>
        <dbReference type="ARBA" id="ARBA00006484"/>
    </source>
</evidence>
<dbReference type="SUPFAM" id="SSF53639">
    <property type="entry name" value="AraD/HMP-PK domain-like"/>
    <property type="match status" value="1"/>
</dbReference>
<organism evidence="4">
    <name type="scientific">Streptomyces sp. R02</name>
    <dbReference type="NCBI Taxonomy" id="3238623"/>
    <lineage>
        <taxon>Bacteria</taxon>
        <taxon>Bacillati</taxon>
        <taxon>Actinomycetota</taxon>
        <taxon>Actinomycetes</taxon>
        <taxon>Kitasatosporales</taxon>
        <taxon>Streptomycetaceae</taxon>
        <taxon>Streptomyces</taxon>
    </lineage>
</organism>
<dbReference type="PRINTS" id="PR00080">
    <property type="entry name" value="SDRFAMILY"/>
</dbReference>
<dbReference type="PRINTS" id="PR00081">
    <property type="entry name" value="GDHRDH"/>
</dbReference>
<dbReference type="RefSeq" id="WP_369160661.1">
    <property type="nucleotide sequence ID" value="NZ_CP163429.1"/>
</dbReference>
<evidence type="ECO:0000259" key="3">
    <source>
        <dbReference type="SMART" id="SM01007"/>
    </source>
</evidence>
<dbReference type="InterPro" id="IPR036409">
    <property type="entry name" value="Aldolase_II/adducin_N_sf"/>
</dbReference>
<dbReference type="FunFam" id="3.40.50.720:FF:000084">
    <property type="entry name" value="Short-chain dehydrogenase reductase"/>
    <property type="match status" value="1"/>
</dbReference>
<dbReference type="SUPFAM" id="SSF51735">
    <property type="entry name" value="NAD(P)-binding Rossmann-fold domains"/>
    <property type="match status" value="1"/>
</dbReference>
<dbReference type="SMART" id="SM01007">
    <property type="entry name" value="Aldolase_II"/>
    <property type="match status" value="1"/>
</dbReference>
<proteinExistence type="inferred from homology"/>
<evidence type="ECO:0000313" key="4">
    <source>
        <dbReference type="EMBL" id="XDP97578.1"/>
    </source>
</evidence>
<evidence type="ECO:0000256" key="2">
    <source>
        <dbReference type="ARBA" id="ARBA00023002"/>
    </source>
</evidence>
<dbReference type="Gene3D" id="3.40.50.720">
    <property type="entry name" value="NAD(P)-binding Rossmann-like Domain"/>
    <property type="match status" value="1"/>
</dbReference>
<dbReference type="AlphaFoldDB" id="A0AB39LVH2"/>
<name>A0AB39LVH2_9ACTN</name>
<accession>A0AB39LVH2</accession>
<comment type="similarity">
    <text evidence="1">Belongs to the short-chain dehydrogenases/reductases (SDR) family.</text>
</comment>
<dbReference type="Gene3D" id="3.40.225.10">
    <property type="entry name" value="Class II aldolase/adducin N-terminal domain"/>
    <property type="match status" value="1"/>
</dbReference>
<dbReference type="CDD" id="cd08943">
    <property type="entry name" value="R1PA_ADH_SDR_c"/>
    <property type="match status" value="1"/>
</dbReference>
<dbReference type="PANTHER" id="PTHR43669">
    <property type="entry name" value="5-KETO-D-GLUCONATE 5-REDUCTASE"/>
    <property type="match status" value="1"/>
</dbReference>
<sequence length="678" mass="72033">MFNTEVDALLSRAHRLGGDPRNTNYAGGNASAKGTATDPVTGGDVELMWVKGSGGDLGTLTEAGLAVLRLDRLRALVDVYPGVEHEDEMVGAFDYCLHGKGGAAPSIDTAMHGLVDAAHVDHLHPDSGIALACAADGEKLTAECFGDTVVWVPWRRPGFRLGLDVAAVKAANPRAIGCVLGGHGITAWGDTSEECERNSLHIIRTAERFLAERGRPEPFGPVVEGYEALPEVERRERAAALAPYVRAIASQDRPQVGHFDDSDAVLDFLARAEHPRLTALGTSCPDHFLRTKVRPLVLDLPPSVPLDEAVTRLEELHAVYREEYAAYYERHAEPDSPAMRGADPAIVLVPGVGMFSFGKDKQTARVAGEFYLNAINVMRGAEAVSAYAPIEESEKFRIEYWALEEAKLRRMPPPKPLATRVALVTGAGSGIGKAIARRLAAEGACVVVADVNGENAASVAEEMGGPDTAVAVTVDVTDEEQIAAAFRSAVLAFGGVDLVVNNAGISLSKPLLETTAEDWDLQHAVMARGSFLVSREAARLMTAQRLGGDIVYIASKNAVFAGPNNIAYSATKADQAHQVRLLAAELGEHGIRVNGVNPDGVVRGSGIFAGGWGARRAAVYGVPEEKLGEFYAQRTLLKREVLPEHVANAVFALTGGDLTHTTGLHVPVDAGVAAAFLR</sequence>
<dbReference type="EMBL" id="CP163429">
    <property type="protein sequence ID" value="XDP97578.1"/>
    <property type="molecule type" value="Genomic_DNA"/>
</dbReference>
<dbReference type="InterPro" id="IPR013454">
    <property type="entry name" value="Bifunc_RhaD/ADH"/>
</dbReference>
<dbReference type="NCBIfam" id="TIGR02632">
    <property type="entry name" value="RhaD_aldol-ADH"/>
    <property type="match status" value="1"/>
</dbReference>
<dbReference type="InterPro" id="IPR001303">
    <property type="entry name" value="Aldolase_II/adducin_N"/>
</dbReference>
<dbReference type="NCBIfam" id="NF006188">
    <property type="entry name" value="PRK08324.1-1"/>
    <property type="match status" value="1"/>
</dbReference>
<dbReference type="PANTHER" id="PTHR43669:SF8">
    <property type="entry name" value="SHORT-CHAIN TYPE DEHYDROGENASE_REDUCTASE-RELATED"/>
    <property type="match status" value="1"/>
</dbReference>
<dbReference type="GO" id="GO:0016491">
    <property type="term" value="F:oxidoreductase activity"/>
    <property type="evidence" value="ECO:0007669"/>
    <property type="project" value="UniProtKB-KW"/>
</dbReference>
<gene>
    <name evidence="4" type="ORF">AB5J57_30440</name>
</gene>
<dbReference type="Pfam" id="PF13561">
    <property type="entry name" value="adh_short_C2"/>
    <property type="match status" value="1"/>
</dbReference>
<dbReference type="InterPro" id="IPR002347">
    <property type="entry name" value="SDR_fam"/>
</dbReference>
<reference evidence="4" key="1">
    <citation type="submission" date="2024-07" db="EMBL/GenBank/DDBJ databases">
        <authorList>
            <person name="Yu S.T."/>
        </authorList>
    </citation>
    <scope>NUCLEOTIDE SEQUENCE</scope>
    <source>
        <strain evidence="4">R02</strain>
    </source>
</reference>
<protein>
    <submittedName>
        <fullName evidence="4">Bifunctional aldolase/short-chain dehydrogenase</fullName>
    </submittedName>
</protein>
<dbReference type="Pfam" id="PF00596">
    <property type="entry name" value="Aldolase_II"/>
    <property type="match status" value="1"/>
</dbReference>
<keyword evidence="2" id="KW-0560">Oxidoreductase</keyword>
<dbReference type="NCBIfam" id="NF006189">
    <property type="entry name" value="PRK08324.1-3"/>
    <property type="match status" value="1"/>
</dbReference>
<feature type="domain" description="Class II aldolase/adducin N-terminal" evidence="3">
    <location>
        <begin position="8"/>
        <end position="210"/>
    </location>
</feature>
<dbReference type="InterPro" id="IPR036291">
    <property type="entry name" value="NAD(P)-bd_dom_sf"/>
</dbReference>